<evidence type="ECO:0000313" key="3">
    <source>
        <dbReference type="Proteomes" id="UP000481109"/>
    </source>
</evidence>
<sequence length="100" mass="10162">MLPASRAGTAALAYAALGDHDAALQQARQARNEAERSEVLAHRAAYAACLPDASIAAPLYEDHFDVLPLFRRLATLLAPPPSGPAPQGQGLGGGGPHAGG</sequence>
<proteinExistence type="predicted"/>
<dbReference type="AlphaFoldDB" id="A0A6G4XLB8"/>
<gene>
    <name evidence="2" type="ORF">G6045_21500</name>
</gene>
<organism evidence="2 3">
    <name type="scientific">Streptomyces mesophilus</name>
    <dbReference type="NCBI Taxonomy" id="1775132"/>
    <lineage>
        <taxon>Bacteria</taxon>
        <taxon>Bacillati</taxon>
        <taxon>Actinomycetota</taxon>
        <taxon>Actinomycetes</taxon>
        <taxon>Kitasatosporales</taxon>
        <taxon>Streptomycetaceae</taxon>
        <taxon>Streptomyces</taxon>
    </lineage>
</organism>
<dbReference type="EMBL" id="JAAKZW010000093">
    <property type="protein sequence ID" value="NGO78218.1"/>
    <property type="molecule type" value="Genomic_DNA"/>
</dbReference>
<feature type="region of interest" description="Disordered" evidence="1">
    <location>
        <begin position="77"/>
        <end position="100"/>
    </location>
</feature>
<comment type="caution">
    <text evidence="2">The sequence shown here is derived from an EMBL/GenBank/DDBJ whole genome shotgun (WGS) entry which is preliminary data.</text>
</comment>
<accession>A0A6G4XLB8</accession>
<dbReference type="RefSeq" id="WP_165333668.1">
    <property type="nucleotide sequence ID" value="NZ_JAAKZW010000093.1"/>
</dbReference>
<feature type="compositionally biased region" description="Gly residues" evidence="1">
    <location>
        <begin position="89"/>
        <end position="100"/>
    </location>
</feature>
<keyword evidence="3" id="KW-1185">Reference proteome</keyword>
<evidence type="ECO:0008006" key="4">
    <source>
        <dbReference type="Google" id="ProtNLM"/>
    </source>
</evidence>
<name>A0A6G4XLB8_9ACTN</name>
<evidence type="ECO:0000313" key="2">
    <source>
        <dbReference type="EMBL" id="NGO78218.1"/>
    </source>
</evidence>
<dbReference type="Proteomes" id="UP000481109">
    <property type="component" value="Unassembled WGS sequence"/>
</dbReference>
<evidence type="ECO:0000256" key="1">
    <source>
        <dbReference type="SAM" id="MobiDB-lite"/>
    </source>
</evidence>
<reference evidence="2 3" key="1">
    <citation type="submission" date="2020-02" db="EMBL/GenBank/DDBJ databases">
        <title>Whole-genome analyses of novel actinobacteria.</title>
        <authorList>
            <person name="Sahin N."/>
            <person name="Tokatli A."/>
        </authorList>
    </citation>
    <scope>NUCLEOTIDE SEQUENCE [LARGE SCALE GENOMIC DNA]</scope>
    <source>
        <strain evidence="2 3">YC504</strain>
    </source>
</reference>
<protein>
    <recommendedName>
        <fullName evidence="4">Tetratricopeptide repeat protein</fullName>
    </recommendedName>
</protein>